<proteinExistence type="predicted"/>
<dbReference type="Gene3D" id="3.90.1720.10">
    <property type="entry name" value="endopeptidase domain like (from Nostoc punctiforme)"/>
    <property type="match status" value="1"/>
</dbReference>
<dbReference type="EMBL" id="CAJNJA010020130">
    <property type="protein sequence ID" value="CAE7455514.1"/>
    <property type="molecule type" value="Genomic_DNA"/>
</dbReference>
<gene>
    <name evidence="1" type="ORF">SNEC2469_LOCUS12666</name>
</gene>
<protein>
    <submittedName>
        <fullName evidence="1">Uncharacterized protein</fullName>
    </submittedName>
</protein>
<evidence type="ECO:0000313" key="2">
    <source>
        <dbReference type="Proteomes" id="UP000601435"/>
    </source>
</evidence>
<comment type="caution">
    <text evidence="1">The sequence shown here is derived from an EMBL/GenBank/DDBJ whole genome shotgun (WGS) entry which is preliminary data.</text>
</comment>
<organism evidence="1 2">
    <name type="scientific">Symbiodinium necroappetens</name>
    <dbReference type="NCBI Taxonomy" id="1628268"/>
    <lineage>
        <taxon>Eukaryota</taxon>
        <taxon>Sar</taxon>
        <taxon>Alveolata</taxon>
        <taxon>Dinophyceae</taxon>
        <taxon>Suessiales</taxon>
        <taxon>Symbiodiniaceae</taxon>
        <taxon>Symbiodinium</taxon>
    </lineage>
</organism>
<dbReference type="Proteomes" id="UP000601435">
    <property type="component" value="Unassembled WGS sequence"/>
</dbReference>
<evidence type="ECO:0000313" key="1">
    <source>
        <dbReference type="EMBL" id="CAE7455514.1"/>
    </source>
</evidence>
<dbReference type="OrthoDB" id="10356678at2759"/>
<accession>A0A812RXS4</accession>
<sequence>MGVCQSTQVEEVHVMLSELQSGDVLLSKEPILSSPGACFMRSCLCWQTHHIGLVVNPADFPAESHLRRRHPEMEQGRTYVFHALVTGMKVWDLERYIRRIHKACVLPGEAWVRQLRPSTETSSDFRPQLIAELDAAFEELHSRPYEKNQLSTLQAFCDCAEVCGLCQAKQDCPKAKILLILVSSPSGVSNYRHSADAPNFGKTRMVAGEDRRWGVGVQEKKDSIRFAYCVKIAMSCHVSTKFRVHVYRYVCIYTQTYIHTYRHTHIHTYIHTYIHAHIHTYIPTYIHTYIHTYTYIFMQHTHTLRPTLSCSSLNRIMPLPASHWLT</sequence>
<keyword evidence="2" id="KW-1185">Reference proteome</keyword>
<reference evidence="1" key="1">
    <citation type="submission" date="2021-02" db="EMBL/GenBank/DDBJ databases">
        <authorList>
            <person name="Dougan E. K."/>
            <person name="Rhodes N."/>
            <person name="Thang M."/>
            <person name="Chan C."/>
        </authorList>
    </citation>
    <scope>NUCLEOTIDE SEQUENCE</scope>
</reference>
<dbReference type="AlphaFoldDB" id="A0A812RXS4"/>
<name>A0A812RXS4_9DINO</name>
<dbReference type="PANTHER" id="PTHR45134">
    <property type="entry name" value="OS08G0543275 PROTEIN"/>
    <property type="match status" value="1"/>
</dbReference>
<dbReference type="PANTHER" id="PTHR45134:SF5">
    <property type="entry name" value="OS08G0543275 PROTEIN"/>
    <property type="match status" value="1"/>
</dbReference>